<evidence type="ECO:0000256" key="15">
    <source>
        <dbReference type="SAM" id="Coils"/>
    </source>
</evidence>
<dbReference type="GO" id="GO:0046961">
    <property type="term" value="F:proton-transporting ATPase activity, rotational mechanism"/>
    <property type="evidence" value="ECO:0007669"/>
    <property type="project" value="TreeGrafter"/>
</dbReference>
<comment type="subunit">
    <text evidence="13">F-type ATPases have 2 components, F(1) - the catalytic core - and F(0) - the membrane proton channel. F(1) has five subunits: alpha(3), beta(3), gamma(1), delta(1), epsilon(1). F(0) has three main subunits: a(1), b(2) and c(10-14). The alpha and beta chains form an alternating ring which encloses part of the gamma chain. F(1) is attached to F(0) by a central stalk formed by the gamma and epsilon chains, while a peripheral stalk is formed by the delta and b chains.</text>
</comment>
<reference evidence="16" key="1">
    <citation type="submission" date="2020-10" db="EMBL/GenBank/DDBJ databases">
        <authorList>
            <person name="Gilroy R."/>
        </authorList>
    </citation>
    <scope>NUCLEOTIDE SEQUENCE</scope>
    <source>
        <strain evidence="16">ChiGjej1B1-22543</strain>
    </source>
</reference>
<keyword evidence="9 13" id="KW-0472">Membrane</keyword>
<keyword evidence="5 13" id="KW-0812">Transmembrane</keyword>
<dbReference type="EMBL" id="DVMV01000024">
    <property type="protein sequence ID" value="HIU45331.1"/>
    <property type="molecule type" value="Genomic_DNA"/>
</dbReference>
<dbReference type="HAMAP" id="MF_01398">
    <property type="entry name" value="ATP_synth_b_bprime"/>
    <property type="match status" value="1"/>
</dbReference>
<feature type="transmembrane region" description="Helical" evidence="13">
    <location>
        <begin position="34"/>
        <end position="57"/>
    </location>
</feature>
<evidence type="ECO:0000256" key="11">
    <source>
        <dbReference type="ARBA" id="ARBA00025198"/>
    </source>
</evidence>
<keyword evidence="10 13" id="KW-0066">ATP synthesis</keyword>
<evidence type="ECO:0000256" key="1">
    <source>
        <dbReference type="ARBA" id="ARBA00005513"/>
    </source>
</evidence>
<keyword evidence="8 13" id="KW-0406">Ion transport</keyword>
<dbReference type="Proteomes" id="UP000824070">
    <property type="component" value="Unassembled WGS sequence"/>
</dbReference>
<dbReference type="AlphaFoldDB" id="A0A9D1LNX4"/>
<keyword evidence="4 13" id="KW-0138">CF(0)</keyword>
<comment type="subcellular location">
    <subcellularLocation>
        <location evidence="13">Cell membrane</location>
        <topology evidence="13">Single-pass membrane protein</topology>
    </subcellularLocation>
    <subcellularLocation>
        <location evidence="12">Endomembrane system</location>
        <topology evidence="12">Single-pass membrane protein</topology>
    </subcellularLocation>
</comment>
<dbReference type="InterPro" id="IPR002146">
    <property type="entry name" value="ATP_synth_b/b'su_bac/chlpt"/>
</dbReference>
<evidence type="ECO:0000256" key="2">
    <source>
        <dbReference type="ARBA" id="ARBA00022448"/>
    </source>
</evidence>
<comment type="caution">
    <text evidence="16">The sequence shown here is derived from an EMBL/GenBank/DDBJ whole genome shotgun (WGS) entry which is preliminary data.</text>
</comment>
<dbReference type="GO" id="GO:0046933">
    <property type="term" value="F:proton-transporting ATP synthase activity, rotational mechanism"/>
    <property type="evidence" value="ECO:0007669"/>
    <property type="project" value="UniProtKB-UniRule"/>
</dbReference>
<evidence type="ECO:0000256" key="9">
    <source>
        <dbReference type="ARBA" id="ARBA00023136"/>
    </source>
</evidence>
<dbReference type="GO" id="GO:0012505">
    <property type="term" value="C:endomembrane system"/>
    <property type="evidence" value="ECO:0007669"/>
    <property type="project" value="UniProtKB-SubCell"/>
</dbReference>
<evidence type="ECO:0000256" key="13">
    <source>
        <dbReference type="HAMAP-Rule" id="MF_01398"/>
    </source>
</evidence>
<reference evidence="16" key="2">
    <citation type="journal article" date="2021" name="PeerJ">
        <title>Extensive microbial diversity within the chicken gut microbiome revealed by metagenomics and culture.</title>
        <authorList>
            <person name="Gilroy R."/>
            <person name="Ravi A."/>
            <person name="Getino M."/>
            <person name="Pursley I."/>
            <person name="Horton D.L."/>
            <person name="Alikhan N.F."/>
            <person name="Baker D."/>
            <person name="Gharbi K."/>
            <person name="Hall N."/>
            <person name="Watson M."/>
            <person name="Adriaenssens E.M."/>
            <person name="Foster-Nyarko E."/>
            <person name="Jarju S."/>
            <person name="Secka A."/>
            <person name="Antonio M."/>
            <person name="Oren A."/>
            <person name="Chaudhuri R.R."/>
            <person name="La Ragione R."/>
            <person name="Hildebrand F."/>
            <person name="Pallen M.J."/>
        </authorList>
    </citation>
    <scope>NUCLEOTIDE SEQUENCE</scope>
    <source>
        <strain evidence="16">ChiGjej1B1-22543</strain>
    </source>
</reference>
<dbReference type="InterPro" id="IPR005864">
    <property type="entry name" value="ATP_synth_F0_bsu_bac"/>
</dbReference>
<protein>
    <recommendedName>
        <fullName evidence="13">ATP synthase subunit b</fullName>
    </recommendedName>
    <alternativeName>
        <fullName evidence="13">ATP synthase F(0) sector subunit b</fullName>
    </alternativeName>
    <alternativeName>
        <fullName evidence="13">ATPase subunit I</fullName>
    </alternativeName>
    <alternativeName>
        <fullName evidence="13">F-type ATPase subunit b</fullName>
        <shortName evidence="13">F-ATPase subunit b</shortName>
    </alternativeName>
</protein>
<evidence type="ECO:0000313" key="16">
    <source>
        <dbReference type="EMBL" id="HIU45331.1"/>
    </source>
</evidence>
<sequence>MRLLFASLAILSDSGVDSTPFDKDDFIAKIFPNGMIDFVIQLLGFVVLLLIVFFIAYKPVHNLIKRRRDYIEGNLRESEASLAKAREAESHKEETILQGKKEAARIVAEAREQANREAIASKQATAEAIEKAKKDADAEIEASKRQAEKEVGKKAIDLAIAASSAILGREVTDVDQQKLLDEMIDKLGDNNG</sequence>
<keyword evidence="15" id="KW-0175">Coiled coil</keyword>
<evidence type="ECO:0000313" key="17">
    <source>
        <dbReference type="Proteomes" id="UP000824070"/>
    </source>
</evidence>
<accession>A0A9D1LNX4</accession>
<proteinExistence type="inferred from homology"/>
<evidence type="ECO:0000256" key="3">
    <source>
        <dbReference type="ARBA" id="ARBA00022475"/>
    </source>
</evidence>
<name>A0A9D1LNX4_9FIRM</name>
<evidence type="ECO:0000256" key="7">
    <source>
        <dbReference type="ARBA" id="ARBA00022989"/>
    </source>
</evidence>
<dbReference type="CDD" id="cd06503">
    <property type="entry name" value="ATP-synt_Fo_b"/>
    <property type="match status" value="1"/>
</dbReference>
<keyword evidence="3 13" id="KW-1003">Cell membrane</keyword>
<evidence type="ECO:0000256" key="6">
    <source>
        <dbReference type="ARBA" id="ARBA00022781"/>
    </source>
</evidence>
<evidence type="ECO:0000256" key="12">
    <source>
        <dbReference type="ARBA" id="ARBA00037847"/>
    </source>
</evidence>
<evidence type="ECO:0000256" key="8">
    <source>
        <dbReference type="ARBA" id="ARBA00023065"/>
    </source>
</evidence>
<organism evidence="16 17">
    <name type="scientific">Candidatus Alloenteromonas pullicola</name>
    <dbReference type="NCBI Taxonomy" id="2840784"/>
    <lineage>
        <taxon>Bacteria</taxon>
        <taxon>Bacillati</taxon>
        <taxon>Bacillota</taxon>
        <taxon>Bacillota incertae sedis</taxon>
        <taxon>Candidatus Alloenteromonas</taxon>
    </lineage>
</organism>
<dbReference type="GO" id="GO:0045259">
    <property type="term" value="C:proton-transporting ATP synthase complex"/>
    <property type="evidence" value="ECO:0007669"/>
    <property type="project" value="UniProtKB-KW"/>
</dbReference>
<keyword evidence="7 13" id="KW-1133">Transmembrane helix</keyword>
<dbReference type="GO" id="GO:0005886">
    <property type="term" value="C:plasma membrane"/>
    <property type="evidence" value="ECO:0007669"/>
    <property type="project" value="UniProtKB-SubCell"/>
</dbReference>
<keyword evidence="6 13" id="KW-0375">Hydrogen ion transport</keyword>
<dbReference type="Pfam" id="PF00430">
    <property type="entry name" value="ATP-synt_B"/>
    <property type="match status" value="1"/>
</dbReference>
<dbReference type="InterPro" id="IPR050059">
    <property type="entry name" value="ATP_synthase_B_chain"/>
</dbReference>
<keyword evidence="2 13" id="KW-0813">Transport</keyword>
<evidence type="ECO:0000256" key="5">
    <source>
        <dbReference type="ARBA" id="ARBA00022692"/>
    </source>
</evidence>
<dbReference type="PANTHER" id="PTHR33445">
    <property type="entry name" value="ATP SYNTHASE SUBUNIT B', CHLOROPLASTIC"/>
    <property type="match status" value="1"/>
</dbReference>
<comment type="function">
    <text evidence="13">Component of the F(0) channel, it forms part of the peripheral stalk, linking F(1) to F(0).</text>
</comment>
<comment type="similarity">
    <text evidence="1 13 14">Belongs to the ATPase B chain family.</text>
</comment>
<evidence type="ECO:0000256" key="14">
    <source>
        <dbReference type="RuleBase" id="RU003848"/>
    </source>
</evidence>
<dbReference type="PANTHER" id="PTHR33445:SF1">
    <property type="entry name" value="ATP SYNTHASE SUBUNIT B"/>
    <property type="match status" value="1"/>
</dbReference>
<dbReference type="NCBIfam" id="TIGR01144">
    <property type="entry name" value="ATP_synt_b"/>
    <property type="match status" value="1"/>
</dbReference>
<evidence type="ECO:0000256" key="10">
    <source>
        <dbReference type="ARBA" id="ARBA00023310"/>
    </source>
</evidence>
<gene>
    <name evidence="13 16" type="primary">atpF</name>
    <name evidence="16" type="ORF">IAC52_03425</name>
</gene>
<feature type="coiled-coil region" evidence="15">
    <location>
        <begin position="119"/>
        <end position="146"/>
    </location>
</feature>
<evidence type="ECO:0000256" key="4">
    <source>
        <dbReference type="ARBA" id="ARBA00022547"/>
    </source>
</evidence>
<comment type="function">
    <text evidence="11 13">F(1)F(0) ATP synthase produces ATP from ADP in the presence of a proton or sodium gradient. F-type ATPases consist of two structural domains, F(1) containing the extramembraneous catalytic core and F(0) containing the membrane proton channel, linked together by a central stalk and a peripheral stalk. During catalysis, ATP synthesis in the catalytic domain of F(1) is coupled via a rotary mechanism of the central stalk subunits to proton translocation.</text>
</comment>